<sequence length="95" mass="10031">MQRVPSPKDAAAAAGLTLNWPASISPEAAAVLNHAVGEARRRNHRETTPLHVAAAVLAHPSFSALLLNRGLISSPNALHENYASPFGDAWNYASP</sequence>
<name>A0AAV2E205_9ROSI</name>
<evidence type="ECO:0000313" key="1">
    <source>
        <dbReference type="EMBL" id="CAL1379814.1"/>
    </source>
</evidence>
<accession>A0AAV2E205</accession>
<dbReference type="InterPro" id="IPR036628">
    <property type="entry name" value="Clp_N_dom_sf"/>
</dbReference>
<keyword evidence="2" id="KW-1185">Reference proteome</keyword>
<proteinExistence type="predicted"/>
<dbReference type="PANTHER" id="PTHR43572">
    <property type="entry name" value="CHAPERONE PROTEIN CLPD, CHLOROPLASTIC"/>
    <property type="match status" value="1"/>
</dbReference>
<evidence type="ECO:0008006" key="3">
    <source>
        <dbReference type="Google" id="ProtNLM"/>
    </source>
</evidence>
<dbReference type="AlphaFoldDB" id="A0AAV2E205"/>
<dbReference type="Gene3D" id="1.10.1780.10">
    <property type="entry name" value="Clp, N-terminal domain"/>
    <property type="match status" value="1"/>
</dbReference>
<protein>
    <recommendedName>
        <fullName evidence="3">Clp R domain-containing protein</fullName>
    </recommendedName>
</protein>
<dbReference type="Proteomes" id="UP001497516">
    <property type="component" value="Chromosome 4"/>
</dbReference>
<reference evidence="1 2" key="1">
    <citation type="submission" date="2024-04" db="EMBL/GenBank/DDBJ databases">
        <authorList>
            <person name="Fracassetti M."/>
        </authorList>
    </citation>
    <scope>NUCLEOTIDE SEQUENCE [LARGE SCALE GENOMIC DNA]</scope>
</reference>
<organism evidence="1 2">
    <name type="scientific">Linum trigynum</name>
    <dbReference type="NCBI Taxonomy" id="586398"/>
    <lineage>
        <taxon>Eukaryota</taxon>
        <taxon>Viridiplantae</taxon>
        <taxon>Streptophyta</taxon>
        <taxon>Embryophyta</taxon>
        <taxon>Tracheophyta</taxon>
        <taxon>Spermatophyta</taxon>
        <taxon>Magnoliopsida</taxon>
        <taxon>eudicotyledons</taxon>
        <taxon>Gunneridae</taxon>
        <taxon>Pentapetalae</taxon>
        <taxon>rosids</taxon>
        <taxon>fabids</taxon>
        <taxon>Malpighiales</taxon>
        <taxon>Linaceae</taxon>
        <taxon>Linum</taxon>
    </lineage>
</organism>
<dbReference type="InterPro" id="IPR051650">
    <property type="entry name" value="SL_signaling_regulator"/>
</dbReference>
<dbReference type="EMBL" id="OZ034817">
    <property type="protein sequence ID" value="CAL1379814.1"/>
    <property type="molecule type" value="Genomic_DNA"/>
</dbReference>
<evidence type="ECO:0000313" key="2">
    <source>
        <dbReference type="Proteomes" id="UP001497516"/>
    </source>
</evidence>
<gene>
    <name evidence="1" type="ORF">LTRI10_LOCUS21308</name>
</gene>
<dbReference type="PANTHER" id="PTHR43572:SF13">
    <property type="entry name" value="PROTEIN SUPPRESSOR OF MAX2 1"/>
    <property type="match status" value="1"/>
</dbReference>